<dbReference type="AlphaFoldDB" id="A0A7G9RZB0"/>
<name>A0A7G9RZB0_9FIRM</name>
<proteinExistence type="predicted"/>
<keyword evidence="1" id="KW-0812">Transmembrane</keyword>
<accession>A0A7G9RZB0</accession>
<dbReference type="Pfam" id="PF12822">
    <property type="entry name" value="ECF_trnsprt"/>
    <property type="match status" value="1"/>
</dbReference>
<sequence>MNTRKLVHLAMFVVLEVVASRFISIPLPTLKIGVTFIPMALCGYFYGYLPSMVVAGLADIIGATLFPQGPYFPGFTISSLLIGLSYGQLKGKDNLLKHIVIAVLFNSLIVNLGFNTLWLDMMYGKGFLAMVPVRAAKTAIMIPIEIVTIYAVLKSVKRMNLD</sequence>
<feature type="transmembrane region" description="Helical" evidence="1">
    <location>
        <begin position="6"/>
        <end position="23"/>
    </location>
</feature>
<dbReference type="InterPro" id="IPR024529">
    <property type="entry name" value="ECF_trnsprt_substrate-spec"/>
</dbReference>
<dbReference type="EMBL" id="CP060715">
    <property type="protein sequence ID" value="QNN60935.1"/>
    <property type="molecule type" value="Genomic_DNA"/>
</dbReference>
<dbReference type="InterPro" id="IPR030949">
    <property type="entry name" value="ECF_S_folate_fam"/>
</dbReference>
<feature type="transmembrane region" description="Helical" evidence="1">
    <location>
        <begin position="131"/>
        <end position="153"/>
    </location>
</feature>
<keyword evidence="1" id="KW-0472">Membrane</keyword>
<dbReference type="NCBIfam" id="TIGR04518">
    <property type="entry name" value="ECF_S_folT_fam"/>
    <property type="match status" value="1"/>
</dbReference>
<protein>
    <submittedName>
        <fullName evidence="2">Folate family ECF transporter S component</fullName>
    </submittedName>
</protein>
<dbReference type="KEGG" id="eio:H9L01_00735"/>
<feature type="transmembrane region" description="Helical" evidence="1">
    <location>
        <begin position="30"/>
        <end position="49"/>
    </location>
</feature>
<keyword evidence="1" id="KW-1133">Transmembrane helix</keyword>
<feature type="transmembrane region" description="Helical" evidence="1">
    <location>
        <begin position="69"/>
        <end position="87"/>
    </location>
</feature>
<evidence type="ECO:0000256" key="1">
    <source>
        <dbReference type="SAM" id="Phobius"/>
    </source>
</evidence>
<dbReference type="Gene3D" id="1.10.1760.20">
    <property type="match status" value="1"/>
</dbReference>
<keyword evidence="3" id="KW-1185">Reference proteome</keyword>
<reference evidence="2 3" key="1">
    <citation type="submission" date="2020-08" db="EMBL/GenBank/DDBJ databases">
        <title>Genome sequence of Erysipelothrix inopinata DSM 15511T.</title>
        <authorList>
            <person name="Hyun D.-W."/>
            <person name="Bae J.-W."/>
        </authorList>
    </citation>
    <scope>NUCLEOTIDE SEQUENCE [LARGE SCALE GENOMIC DNA]</scope>
    <source>
        <strain evidence="2 3">DSM 15511</strain>
    </source>
</reference>
<dbReference type="RefSeq" id="WP_187534055.1">
    <property type="nucleotide sequence ID" value="NZ_CBCSHU010000009.1"/>
</dbReference>
<organism evidence="2 3">
    <name type="scientific">Erysipelothrix inopinata</name>
    <dbReference type="NCBI Taxonomy" id="225084"/>
    <lineage>
        <taxon>Bacteria</taxon>
        <taxon>Bacillati</taxon>
        <taxon>Bacillota</taxon>
        <taxon>Erysipelotrichia</taxon>
        <taxon>Erysipelotrichales</taxon>
        <taxon>Erysipelotrichaceae</taxon>
        <taxon>Erysipelothrix</taxon>
    </lineage>
</organism>
<evidence type="ECO:0000313" key="3">
    <source>
        <dbReference type="Proteomes" id="UP000515928"/>
    </source>
</evidence>
<dbReference type="Proteomes" id="UP000515928">
    <property type="component" value="Chromosome"/>
</dbReference>
<feature type="transmembrane region" description="Helical" evidence="1">
    <location>
        <begin position="99"/>
        <end position="119"/>
    </location>
</feature>
<evidence type="ECO:0000313" key="2">
    <source>
        <dbReference type="EMBL" id="QNN60935.1"/>
    </source>
</evidence>
<dbReference type="GO" id="GO:0022857">
    <property type="term" value="F:transmembrane transporter activity"/>
    <property type="evidence" value="ECO:0007669"/>
    <property type="project" value="InterPro"/>
</dbReference>
<gene>
    <name evidence="2" type="ORF">H9L01_00735</name>
</gene>